<feature type="region of interest" description="Disordered" evidence="1">
    <location>
        <begin position="43"/>
        <end position="62"/>
    </location>
</feature>
<reference evidence="3" key="1">
    <citation type="journal article" date="2023" name="Proc. Natl. Acad. Sci. U.S.A.">
        <title>Genomic and structural basis for evolution of tropane alkaloid biosynthesis.</title>
        <authorList>
            <person name="Wanga Y.-J."/>
            <person name="Taina T."/>
            <person name="Yua J.-Y."/>
            <person name="Lia J."/>
            <person name="Xua B."/>
            <person name="Chenc J."/>
            <person name="D'Auriad J.C."/>
            <person name="Huanga J.-P."/>
            <person name="Huanga S.-X."/>
        </authorList>
    </citation>
    <scope>NUCLEOTIDE SEQUENCE [LARGE SCALE GENOMIC DNA]</scope>
    <source>
        <strain evidence="3">cv. KIB-2019</strain>
    </source>
</reference>
<protein>
    <submittedName>
        <fullName evidence="2">Uncharacterized protein</fullName>
    </submittedName>
</protein>
<dbReference type="Proteomes" id="UP001152561">
    <property type="component" value="Unassembled WGS sequence"/>
</dbReference>
<feature type="region of interest" description="Disordered" evidence="1">
    <location>
        <begin position="1"/>
        <end position="28"/>
    </location>
</feature>
<evidence type="ECO:0000313" key="2">
    <source>
        <dbReference type="EMBL" id="KAJ8563642.1"/>
    </source>
</evidence>
<name>A0A9Q1RMB3_9SOLA</name>
<proteinExistence type="predicted"/>
<gene>
    <name evidence="2" type="ORF">K7X08_032094</name>
</gene>
<evidence type="ECO:0000313" key="3">
    <source>
        <dbReference type="Proteomes" id="UP001152561"/>
    </source>
</evidence>
<accession>A0A9Q1RMB3</accession>
<dbReference type="EMBL" id="JAJAGQ010000005">
    <property type="protein sequence ID" value="KAJ8563642.1"/>
    <property type="molecule type" value="Genomic_DNA"/>
</dbReference>
<comment type="caution">
    <text evidence="2">The sequence shown here is derived from an EMBL/GenBank/DDBJ whole genome shotgun (WGS) entry which is preliminary data.</text>
</comment>
<keyword evidence="3" id="KW-1185">Reference proteome</keyword>
<dbReference type="AlphaFoldDB" id="A0A9Q1RMB3"/>
<organism evidence="2 3">
    <name type="scientific">Anisodus acutangulus</name>
    <dbReference type="NCBI Taxonomy" id="402998"/>
    <lineage>
        <taxon>Eukaryota</taxon>
        <taxon>Viridiplantae</taxon>
        <taxon>Streptophyta</taxon>
        <taxon>Embryophyta</taxon>
        <taxon>Tracheophyta</taxon>
        <taxon>Spermatophyta</taxon>
        <taxon>Magnoliopsida</taxon>
        <taxon>eudicotyledons</taxon>
        <taxon>Gunneridae</taxon>
        <taxon>Pentapetalae</taxon>
        <taxon>asterids</taxon>
        <taxon>lamiids</taxon>
        <taxon>Solanales</taxon>
        <taxon>Solanaceae</taxon>
        <taxon>Solanoideae</taxon>
        <taxon>Hyoscyameae</taxon>
        <taxon>Anisodus</taxon>
    </lineage>
</organism>
<sequence>MGTLEAPDPTHLVEQSNKKDKANPLIENNQQTNNYVNAIQAPAIPSPSKNRHGNPNVKARNITHNGVPTVLSKAKDFYEVMEEECKYTLVGKFIKTRPQLEKIDQNLQRKLLPKMTLSFSQVATLNQ</sequence>
<dbReference type="OrthoDB" id="1305791at2759"/>
<evidence type="ECO:0000256" key="1">
    <source>
        <dbReference type="SAM" id="MobiDB-lite"/>
    </source>
</evidence>